<feature type="compositionally biased region" description="Acidic residues" evidence="12">
    <location>
        <begin position="808"/>
        <end position="822"/>
    </location>
</feature>
<dbReference type="GO" id="GO:0090374">
    <property type="term" value="P:oligopeptide export from mitochondrion"/>
    <property type="evidence" value="ECO:0007669"/>
    <property type="project" value="TreeGrafter"/>
</dbReference>
<dbReference type="Gene3D" id="3.40.50.300">
    <property type="entry name" value="P-loop containing nucleotide triphosphate hydrolases"/>
    <property type="match status" value="2"/>
</dbReference>
<dbReference type="SMART" id="SM00382">
    <property type="entry name" value="AAA"/>
    <property type="match status" value="2"/>
</dbReference>
<evidence type="ECO:0000256" key="13">
    <source>
        <dbReference type="SAM" id="Phobius"/>
    </source>
</evidence>
<dbReference type="GO" id="GO:0005743">
    <property type="term" value="C:mitochondrial inner membrane"/>
    <property type="evidence" value="ECO:0007669"/>
    <property type="project" value="TreeGrafter"/>
</dbReference>
<feature type="compositionally biased region" description="Basic and acidic residues" evidence="12">
    <location>
        <begin position="174"/>
        <end position="195"/>
    </location>
</feature>
<dbReference type="PANTHER" id="PTHR43394:SF15">
    <property type="entry name" value="ALPHA-FACTOR-TRANSPORTING ATPASE"/>
    <property type="match status" value="1"/>
</dbReference>
<evidence type="ECO:0000256" key="2">
    <source>
        <dbReference type="ARBA" id="ARBA00004496"/>
    </source>
</evidence>
<dbReference type="Gene3D" id="1.20.1560.10">
    <property type="entry name" value="ABC transporter type 1, transmembrane domain"/>
    <property type="match status" value="2"/>
</dbReference>
<dbReference type="EMBL" id="LT854257">
    <property type="protein sequence ID" value="SMR52627.1"/>
    <property type="molecule type" value="Genomic_DNA"/>
</dbReference>
<evidence type="ECO:0000256" key="12">
    <source>
        <dbReference type="SAM" id="MobiDB-lite"/>
    </source>
</evidence>
<feature type="transmembrane region" description="Helical" evidence="13">
    <location>
        <begin position="452"/>
        <end position="476"/>
    </location>
</feature>
<keyword evidence="8 13" id="KW-1133">Transmembrane helix</keyword>
<evidence type="ECO:0000256" key="8">
    <source>
        <dbReference type="ARBA" id="ARBA00022989"/>
    </source>
</evidence>
<dbReference type="FunFam" id="3.40.50.300:FF:000604">
    <property type="entry name" value="ABC transporter B family member 28"/>
    <property type="match status" value="1"/>
</dbReference>
<dbReference type="SUPFAM" id="SSF90123">
    <property type="entry name" value="ABC transporter transmembrane region"/>
    <property type="match status" value="2"/>
</dbReference>
<evidence type="ECO:0000256" key="7">
    <source>
        <dbReference type="ARBA" id="ARBA00022840"/>
    </source>
</evidence>
<feature type="domain" description="ABC transporter" evidence="14">
    <location>
        <begin position="559"/>
        <end position="798"/>
    </location>
</feature>
<evidence type="ECO:0000259" key="14">
    <source>
        <dbReference type="PROSITE" id="PS50893"/>
    </source>
</evidence>
<feature type="region of interest" description="Disordered" evidence="12">
    <location>
        <begin position="970"/>
        <end position="991"/>
    </location>
</feature>
<keyword evidence="4" id="KW-0963">Cytoplasm</keyword>
<reference evidence="17" key="1">
    <citation type="submission" date="2017-05" db="EMBL/GenBank/DDBJ databases">
        <authorList>
            <person name="Song R."/>
            <person name="Chenine A.L."/>
            <person name="Ruprecht R.M."/>
        </authorList>
    </citation>
    <scope>NUCLEOTIDE SEQUENCE [LARGE SCALE GENOMIC DNA]</scope>
</reference>
<dbReference type="InterPro" id="IPR011527">
    <property type="entry name" value="ABC1_TM_dom"/>
</dbReference>
<dbReference type="SUPFAM" id="SSF52540">
    <property type="entry name" value="P-loop containing nucleoside triphosphate hydrolases"/>
    <property type="match status" value="2"/>
</dbReference>
<feature type="compositionally biased region" description="Acidic residues" evidence="12">
    <location>
        <begin position="974"/>
        <end position="991"/>
    </location>
</feature>
<evidence type="ECO:0000256" key="3">
    <source>
        <dbReference type="ARBA" id="ARBA00022448"/>
    </source>
</evidence>
<dbReference type="Pfam" id="PF00005">
    <property type="entry name" value="ABC_tran"/>
    <property type="match status" value="2"/>
</dbReference>
<feature type="region of interest" description="Disordered" evidence="12">
    <location>
        <begin position="156"/>
        <end position="207"/>
    </location>
</feature>
<keyword evidence="3" id="KW-0813">Transport</keyword>
<accession>A0A2H1GGF1</accession>
<dbReference type="InterPro" id="IPR027417">
    <property type="entry name" value="P-loop_NTPase"/>
</dbReference>
<dbReference type="GO" id="GO:0015421">
    <property type="term" value="F:ABC-type oligopeptide transporter activity"/>
    <property type="evidence" value="ECO:0007669"/>
    <property type="project" value="TreeGrafter"/>
</dbReference>
<evidence type="ECO:0000259" key="15">
    <source>
        <dbReference type="PROSITE" id="PS50929"/>
    </source>
</evidence>
<keyword evidence="7" id="KW-0067">ATP-binding</keyword>
<dbReference type="InterPro" id="IPR021148">
    <property type="entry name" value="Polysacc_synth_dom"/>
</dbReference>
<feature type="domain" description="ABC transmembrane type-1" evidence="15">
    <location>
        <begin position="231"/>
        <end position="522"/>
    </location>
</feature>
<feature type="domain" description="ABC transporter" evidence="14">
    <location>
        <begin position="1338"/>
        <end position="1588"/>
    </location>
</feature>
<feature type="domain" description="ABC transmembrane type-1" evidence="15">
    <location>
        <begin position="1021"/>
        <end position="1305"/>
    </location>
</feature>
<evidence type="ECO:0000256" key="11">
    <source>
        <dbReference type="ARBA" id="ARBA00069779"/>
    </source>
</evidence>
<evidence type="ECO:0000313" key="17">
    <source>
        <dbReference type="Proteomes" id="UP000245764"/>
    </source>
</evidence>
<feature type="transmembrane region" description="Helical" evidence="13">
    <location>
        <begin position="1163"/>
        <end position="1182"/>
    </location>
</feature>
<sequence length="1632" mass="179975">MSLSAPGGAPPINAEEADNYEEIEKQFAVKVVEHMSTYWSILEKLPGSKLRLTKMDDDILEHFNSEFPDFDLKATINEDDMKSKAGKEKWRNFINQYENKVEDYNFGTMLRANTAEEYGQEGTIFAVRMQFYAIEIARNRAGLNDWVYEKATGKKASSPSTFANQRDASMTDTKQTDRQRHKRQGSDDSAAKSSEESFAASSPASGDKRKKAQWRSLFVFTTRSHIPVLSVGVITSIAAGATGPAQTKVIGWLYQGFTDYAQGTIDGDEFMRKELKYVLYLTLIGIVSCILHSVDFAAWLAFGELQAKSARDRLFHGLLDKEIEWYDMRKNGIGAMLPRLQAQIRELQLAVAQPMSSLFTLSATAILSLIQAFVVSWDLTLVTLATVPLILGLVIWCSHGMEKNISKQEECLTEAQKYTTSAFASIETVKCFNGQEIEAEKYSARVQQAAQWYAWVAHASALQMSLVVLLSVSMFVQGFYYGGVLVRKGTLNSGDVITTFFSAVGAFQAIQGIIPQMIVFEKGRAAGSTLRTIMAQVLKDPSTKSSNGQLCPETCIGDIDVKDLTFAYPTRPDLPALRNVTMFLKGGDFTFLIGRSGSGKSTIGQLLMRFYTAPHGQISIDGRSLDSLDTNWVRSNITLVEQTSLLFNDSVYRNIAFGAIDYTNKTRAEVMEAAEFALLQLMITDLPQGLDTPVGFKGGSMSGGQRQRMALARARLRDTPILILDESTSALDHISRTLMMEAIRLWRKGKTTIVITHDIGQILPDDYMYLLEDGAVVQEGHRKHLEKLKSGPFQGFLSESQKALVSPFEDDAEDEDDSDSEDDGTRGTSLYSFAMFADDTRIDPFEAELYAGESTKATNQVPSVFKDGSPLLGMRSYANNGGPTSAFASPWLRSSTLEPLGPSKKPRPASRIGPVRPLSGTAESPTSPRRHTQVFEKLVADTGEFAANARRGSFGVARVRRPVEAQEQVKPAIDDEDNGWTPEDDDEDEGEFFSKKEKKTLTIIFKTLWPSLGLKARVYLVLGFWGATVHAIGTPIFAFFISKLLETYNAPGGDTKGALLWSMMVVVIAFIDATHTYMFRFLLEVVSQAWVDSLRDDAYARILDQKREFFEMEQNGVSRLTEGLDRNAEEMRNLVGRFAALVWVAFTMISVTIIWSLVVSWKITLIALAVTPYIWGVTQAFAHVSDKWEHLSNNAAEVAGAIFNETFTNIKTVRALTLETHFLAKYSRATNNALRVGVKRSLYTGLFYGLSDSAGEFSVALIFFVGVKFVRSGTSVTDVIMVFTLLIFTIGNVSAVLAYIPQLGSSKDTAMRLMRLANLPKDSHEHQGDTRIVTVGDIVFDDLIFAYPTRPEQIVLKNISFRLHPSTTTAIVGGSGSGKSTIANLLVDLYNTSSVPGWKTGDLTFGGRDMRNIYTPSLRSLIVTVSQTPTLFAASAAENIAYGLAADSRDNTPESIADAARRAGIHDFIVSLPQGYDTPIGEGGLGLSGGQAQRVSIARALVRKPSVLILDEATSALDVESANLVRQTIRNLVQDHGRDMTVVIITHHRDMMEMAERIVVMNQGRIVQEGTFDELAAVEGPLTQLLSGGEWAGGIPARTIKTKKAKRRSTPMLNNTVIVGQVGETYLDFETT</sequence>
<feature type="transmembrane region" description="Helical" evidence="13">
    <location>
        <begin position="277"/>
        <end position="302"/>
    </location>
</feature>
<dbReference type="Pfam" id="PF04669">
    <property type="entry name" value="PBDC1"/>
    <property type="match status" value="1"/>
</dbReference>
<dbReference type="InterPro" id="IPR036640">
    <property type="entry name" value="ABC1_TM_sf"/>
</dbReference>
<feature type="region of interest" description="Disordered" evidence="12">
    <location>
        <begin position="897"/>
        <end position="931"/>
    </location>
</feature>
<name>A0A2H1GGF1_ZYMTR</name>
<keyword evidence="5 13" id="KW-0812">Transmembrane</keyword>
<dbReference type="InterPro" id="IPR023139">
    <property type="entry name" value="PBDC1-like_dom_sf"/>
</dbReference>
<evidence type="ECO:0000256" key="9">
    <source>
        <dbReference type="ARBA" id="ARBA00023136"/>
    </source>
</evidence>
<dbReference type="InterPro" id="IPR017871">
    <property type="entry name" value="ABC_transporter-like_CS"/>
</dbReference>
<dbReference type="GO" id="GO:0005524">
    <property type="term" value="F:ATP binding"/>
    <property type="evidence" value="ECO:0007669"/>
    <property type="project" value="UniProtKB-KW"/>
</dbReference>
<feature type="transmembrane region" description="Helical" evidence="13">
    <location>
        <begin position="1018"/>
        <end position="1041"/>
    </location>
</feature>
<feature type="transmembrane region" description="Helical" evidence="13">
    <location>
        <begin position="349"/>
        <end position="373"/>
    </location>
</feature>
<keyword evidence="9 13" id="KW-0472">Membrane</keyword>
<dbReference type="FunFam" id="3.40.50.300:FF:001471">
    <property type="entry name" value="P-loop containing nucleoside triphosphate hydrolase protein"/>
    <property type="match status" value="1"/>
</dbReference>
<dbReference type="Proteomes" id="UP000245764">
    <property type="component" value="Chromosome 5"/>
</dbReference>
<dbReference type="FunFam" id="1.10.3560.10:FF:000001">
    <property type="entry name" value="Protein PBDC1 homolog"/>
    <property type="match status" value="1"/>
</dbReference>
<evidence type="ECO:0000313" key="16">
    <source>
        <dbReference type="EMBL" id="SMR52627.1"/>
    </source>
</evidence>
<feature type="transmembrane region" description="Helical" evidence="13">
    <location>
        <begin position="1279"/>
        <end position="1300"/>
    </location>
</feature>
<feature type="compositionally biased region" description="Polar residues" evidence="12">
    <location>
        <begin position="156"/>
        <end position="173"/>
    </location>
</feature>
<organism evidence="16 17">
    <name type="scientific">Zymoseptoria tritici ST99CH_1E4</name>
    <dbReference type="NCBI Taxonomy" id="1276532"/>
    <lineage>
        <taxon>Eukaryota</taxon>
        <taxon>Fungi</taxon>
        <taxon>Dikarya</taxon>
        <taxon>Ascomycota</taxon>
        <taxon>Pezizomycotina</taxon>
        <taxon>Dothideomycetes</taxon>
        <taxon>Dothideomycetidae</taxon>
        <taxon>Mycosphaerellales</taxon>
        <taxon>Mycosphaerellaceae</taxon>
        <taxon>Zymoseptoria</taxon>
    </lineage>
</organism>
<dbReference type="Pfam" id="PF00664">
    <property type="entry name" value="ABC_membrane"/>
    <property type="match status" value="2"/>
</dbReference>
<evidence type="ECO:0000256" key="5">
    <source>
        <dbReference type="ARBA" id="ARBA00022692"/>
    </source>
</evidence>
<comment type="similarity">
    <text evidence="10">Belongs to the PBDC1 family.</text>
</comment>
<evidence type="ECO:0000256" key="6">
    <source>
        <dbReference type="ARBA" id="ARBA00022741"/>
    </source>
</evidence>
<evidence type="ECO:0000256" key="4">
    <source>
        <dbReference type="ARBA" id="ARBA00022490"/>
    </source>
</evidence>
<dbReference type="CDD" id="cd18578">
    <property type="entry name" value="ABC_6TM_Pgp_ABCB1_D2_like"/>
    <property type="match status" value="1"/>
</dbReference>
<feature type="transmembrane region" description="Helical" evidence="13">
    <location>
        <begin position="1245"/>
        <end position="1267"/>
    </location>
</feature>
<feature type="region of interest" description="Disordered" evidence="12">
    <location>
        <begin position="806"/>
        <end position="827"/>
    </location>
</feature>
<dbReference type="GO" id="GO:0016887">
    <property type="term" value="F:ATP hydrolysis activity"/>
    <property type="evidence" value="ECO:0007669"/>
    <property type="project" value="InterPro"/>
</dbReference>
<feature type="compositionally biased region" description="Low complexity" evidence="12">
    <location>
        <begin position="196"/>
        <end position="205"/>
    </location>
</feature>
<proteinExistence type="inferred from homology"/>
<feature type="transmembrane region" description="Helical" evidence="13">
    <location>
        <begin position="1134"/>
        <end position="1157"/>
    </location>
</feature>
<dbReference type="InterPro" id="IPR039421">
    <property type="entry name" value="Type_1_exporter"/>
</dbReference>
<feature type="transmembrane region" description="Helical" evidence="13">
    <location>
        <begin position="1061"/>
        <end position="1083"/>
    </location>
</feature>
<dbReference type="Gene3D" id="1.10.3560.10">
    <property type="entry name" value="yst0336 like domain"/>
    <property type="match status" value="1"/>
</dbReference>
<keyword evidence="6" id="KW-0547">Nucleotide-binding</keyword>
<feature type="transmembrane region" description="Helical" evidence="13">
    <location>
        <begin position="379"/>
        <end position="397"/>
    </location>
</feature>
<dbReference type="InterPro" id="IPR003593">
    <property type="entry name" value="AAA+_ATPase"/>
</dbReference>
<evidence type="ECO:0000256" key="1">
    <source>
        <dbReference type="ARBA" id="ARBA00004141"/>
    </source>
</evidence>
<dbReference type="InterPro" id="IPR003439">
    <property type="entry name" value="ABC_transporter-like_ATP-bd"/>
</dbReference>
<protein>
    <recommendedName>
        <fullName evidence="11">Protein PBDC1 homolog</fullName>
    </recommendedName>
</protein>
<dbReference type="CDD" id="cd18577">
    <property type="entry name" value="ABC_6TM_Pgp_ABCB1_D1_like"/>
    <property type="match status" value="1"/>
</dbReference>
<dbReference type="PROSITE" id="PS50929">
    <property type="entry name" value="ABC_TM1F"/>
    <property type="match status" value="2"/>
</dbReference>
<gene>
    <name evidence="16" type="ORF">ZT1E4_G5906</name>
</gene>
<comment type="subcellular location">
    <subcellularLocation>
        <location evidence="2">Cytoplasm</location>
    </subcellularLocation>
    <subcellularLocation>
        <location evidence="1">Membrane</location>
        <topology evidence="1">Multi-pass membrane protein</topology>
    </subcellularLocation>
</comment>
<dbReference type="PROSITE" id="PS50893">
    <property type="entry name" value="ABC_TRANSPORTER_2"/>
    <property type="match status" value="2"/>
</dbReference>
<evidence type="ECO:0000256" key="10">
    <source>
        <dbReference type="ARBA" id="ARBA00061201"/>
    </source>
</evidence>
<dbReference type="PROSITE" id="PS00211">
    <property type="entry name" value="ABC_TRANSPORTER_1"/>
    <property type="match status" value="1"/>
</dbReference>
<dbReference type="PANTHER" id="PTHR43394">
    <property type="entry name" value="ATP-DEPENDENT PERMEASE MDL1, MITOCHONDRIAL"/>
    <property type="match status" value="1"/>
</dbReference>